<feature type="non-terminal residue" evidence="2">
    <location>
        <position position="57"/>
    </location>
</feature>
<evidence type="ECO:0000313" key="2">
    <source>
        <dbReference type="EMBL" id="OAV85534.1"/>
    </source>
</evidence>
<evidence type="ECO:0000313" key="3">
    <source>
        <dbReference type="EnsemblFungi" id="PTTG_30452-t43_1-p1"/>
    </source>
</evidence>
<accession>A0A180FYP0</accession>
<reference evidence="3 4" key="3">
    <citation type="journal article" date="2017" name="G3 (Bethesda)">
        <title>Comparative analysis highlights variable genome content of wheat rusts and divergence of the mating loci.</title>
        <authorList>
            <person name="Cuomo C.A."/>
            <person name="Bakkeren G."/>
            <person name="Khalil H.B."/>
            <person name="Panwar V."/>
            <person name="Joly D."/>
            <person name="Linning R."/>
            <person name="Sakthikumar S."/>
            <person name="Song X."/>
            <person name="Adiconis X."/>
            <person name="Fan L."/>
            <person name="Goldberg J.M."/>
            <person name="Levin J.Z."/>
            <person name="Young S."/>
            <person name="Zeng Q."/>
            <person name="Anikster Y."/>
            <person name="Bruce M."/>
            <person name="Wang M."/>
            <person name="Yin C."/>
            <person name="McCallum B."/>
            <person name="Szabo L.J."/>
            <person name="Hulbert S."/>
            <person name="Chen X."/>
            <person name="Fellers J.P."/>
        </authorList>
    </citation>
    <scope>NUCLEOTIDE SEQUENCE</scope>
    <source>
        <strain evidence="3">isolate 1-1 / race 1 (BBBD)</strain>
        <strain evidence="4">Isolate 1-1 / race 1 (BBBD)</strain>
    </source>
</reference>
<protein>
    <submittedName>
        <fullName evidence="2 3">Uncharacterized protein</fullName>
    </submittedName>
</protein>
<dbReference type="Proteomes" id="UP000005240">
    <property type="component" value="Unassembled WGS sequence"/>
</dbReference>
<evidence type="ECO:0000313" key="4">
    <source>
        <dbReference type="Proteomes" id="UP000005240"/>
    </source>
</evidence>
<dbReference type="EnsemblFungi" id="PTTG_30452-t43_1">
    <property type="protein sequence ID" value="PTTG_30452-t43_1-p1"/>
    <property type="gene ID" value="PTTG_30452"/>
</dbReference>
<dbReference type="EMBL" id="ADAS02003794">
    <property type="protein sequence ID" value="OAV85534.1"/>
    <property type="molecule type" value="Genomic_DNA"/>
</dbReference>
<reference evidence="2" key="2">
    <citation type="submission" date="2016-05" db="EMBL/GenBank/DDBJ databases">
        <title>Comparative analysis highlights variable genome content of wheat rusts and divergence of the mating loci.</title>
        <authorList>
            <person name="Cuomo C.A."/>
            <person name="Bakkeren G."/>
            <person name="Szabo L."/>
            <person name="Khalil H."/>
            <person name="Joly D."/>
            <person name="Goldberg J."/>
            <person name="Young S."/>
            <person name="Zeng Q."/>
            <person name="Fellers J."/>
        </authorList>
    </citation>
    <scope>NUCLEOTIDE SEQUENCE [LARGE SCALE GENOMIC DNA]</scope>
    <source>
        <strain evidence="2">1-1 BBBD Race 1</strain>
    </source>
</reference>
<keyword evidence="4" id="KW-1185">Reference proteome</keyword>
<proteinExistence type="predicted"/>
<reference evidence="3" key="4">
    <citation type="submission" date="2025-05" db="UniProtKB">
        <authorList>
            <consortium name="EnsemblFungi"/>
        </authorList>
    </citation>
    <scope>IDENTIFICATION</scope>
    <source>
        <strain evidence="3">isolate 1-1 / race 1 (BBBD)</strain>
    </source>
</reference>
<dbReference type="AlphaFoldDB" id="A0A180FYP0"/>
<feature type="non-terminal residue" evidence="2">
    <location>
        <position position="1"/>
    </location>
</feature>
<evidence type="ECO:0000256" key="1">
    <source>
        <dbReference type="SAM" id="MobiDB-lite"/>
    </source>
</evidence>
<gene>
    <name evidence="2" type="ORF">PTTG_30452</name>
</gene>
<sequence length="57" mass="6249">RQSGFHSQLGDCQPSSSPSSSPPIWPSSTVPPHALKSRIVKRLWDSVVIFALADKFD</sequence>
<reference evidence="2" key="1">
    <citation type="submission" date="2009-11" db="EMBL/GenBank/DDBJ databases">
        <authorList>
            <consortium name="The Broad Institute Genome Sequencing Platform"/>
            <person name="Ward D."/>
            <person name="Feldgarden M."/>
            <person name="Earl A."/>
            <person name="Young S.K."/>
            <person name="Zeng Q."/>
            <person name="Koehrsen M."/>
            <person name="Alvarado L."/>
            <person name="Berlin A."/>
            <person name="Bochicchio J."/>
            <person name="Borenstein D."/>
            <person name="Chapman S.B."/>
            <person name="Chen Z."/>
            <person name="Engels R."/>
            <person name="Freedman E."/>
            <person name="Gellesch M."/>
            <person name="Goldberg J."/>
            <person name="Griggs A."/>
            <person name="Gujja S."/>
            <person name="Heilman E."/>
            <person name="Heiman D."/>
            <person name="Hepburn T."/>
            <person name="Howarth C."/>
            <person name="Jen D."/>
            <person name="Larson L."/>
            <person name="Lewis B."/>
            <person name="Mehta T."/>
            <person name="Park D."/>
            <person name="Pearson M."/>
            <person name="Roberts A."/>
            <person name="Saif S."/>
            <person name="Shea T."/>
            <person name="Shenoy N."/>
            <person name="Sisk P."/>
            <person name="Stolte C."/>
            <person name="Sykes S."/>
            <person name="Thomson T."/>
            <person name="Walk T."/>
            <person name="White J."/>
            <person name="Yandava C."/>
            <person name="Izard J."/>
            <person name="Baranova O.V."/>
            <person name="Blanton J.M."/>
            <person name="Tanner A.C."/>
            <person name="Dewhirst F.E."/>
            <person name="Haas B."/>
            <person name="Nusbaum C."/>
            <person name="Birren B."/>
        </authorList>
    </citation>
    <scope>NUCLEOTIDE SEQUENCE [LARGE SCALE GENOMIC DNA]</scope>
    <source>
        <strain evidence="2">1-1 BBBD Race 1</strain>
    </source>
</reference>
<feature type="region of interest" description="Disordered" evidence="1">
    <location>
        <begin position="1"/>
        <end position="28"/>
    </location>
</feature>
<name>A0A180FYP0_PUCT1</name>
<dbReference type="VEuPathDB" id="FungiDB:PTTG_30452"/>
<organism evidence="2">
    <name type="scientific">Puccinia triticina (isolate 1-1 / race 1 (BBBD))</name>
    <name type="common">Brown leaf rust fungus</name>
    <dbReference type="NCBI Taxonomy" id="630390"/>
    <lineage>
        <taxon>Eukaryota</taxon>
        <taxon>Fungi</taxon>
        <taxon>Dikarya</taxon>
        <taxon>Basidiomycota</taxon>
        <taxon>Pucciniomycotina</taxon>
        <taxon>Pucciniomycetes</taxon>
        <taxon>Pucciniales</taxon>
        <taxon>Pucciniaceae</taxon>
        <taxon>Puccinia</taxon>
    </lineage>
</organism>